<gene>
    <name evidence="2" type="ORF">CesoFtcFv8_005927</name>
</gene>
<keyword evidence="3" id="KW-1185">Reference proteome</keyword>
<evidence type="ECO:0000256" key="1">
    <source>
        <dbReference type="SAM" id="MobiDB-lite"/>
    </source>
</evidence>
<name>A0AAN8CIR9_9TELE</name>
<evidence type="ECO:0000313" key="2">
    <source>
        <dbReference type="EMBL" id="KAK5904352.1"/>
    </source>
</evidence>
<sequence>MKGKWGRPLCPPPSALRTPTLRLPCLTSPPRGGWSALRGEHAAEQADNFQADCFYFRPDQGLMKTNGRNKGQQINDPFPTIKTPTPDD</sequence>
<dbReference type="AlphaFoldDB" id="A0AAN8CIR9"/>
<proteinExistence type="predicted"/>
<feature type="compositionally biased region" description="Polar residues" evidence="1">
    <location>
        <begin position="66"/>
        <end position="75"/>
    </location>
</feature>
<feature type="region of interest" description="Disordered" evidence="1">
    <location>
        <begin position="1"/>
        <end position="24"/>
    </location>
</feature>
<protein>
    <submittedName>
        <fullName evidence="2">Uncharacterized protein</fullName>
    </submittedName>
</protein>
<dbReference type="Proteomes" id="UP001335648">
    <property type="component" value="Unassembled WGS sequence"/>
</dbReference>
<dbReference type="EMBL" id="JAULUE010002050">
    <property type="protein sequence ID" value="KAK5904352.1"/>
    <property type="molecule type" value="Genomic_DNA"/>
</dbReference>
<evidence type="ECO:0000313" key="3">
    <source>
        <dbReference type="Proteomes" id="UP001335648"/>
    </source>
</evidence>
<reference evidence="2 3" key="1">
    <citation type="journal article" date="2023" name="Mol. Biol. Evol.">
        <title>Genomics of Secondarily Temperate Adaptation in the Only Non-Antarctic Icefish.</title>
        <authorList>
            <person name="Rivera-Colon A.G."/>
            <person name="Rayamajhi N."/>
            <person name="Minhas B.F."/>
            <person name="Madrigal G."/>
            <person name="Bilyk K.T."/>
            <person name="Yoon V."/>
            <person name="Hune M."/>
            <person name="Gregory S."/>
            <person name="Cheng C.H.C."/>
            <person name="Catchen J.M."/>
        </authorList>
    </citation>
    <scope>NUCLEOTIDE SEQUENCE [LARGE SCALE GENOMIC DNA]</scope>
    <source>
        <strain evidence="2">JC2023a</strain>
    </source>
</reference>
<accession>A0AAN8CIR9</accession>
<feature type="region of interest" description="Disordered" evidence="1">
    <location>
        <begin position="64"/>
        <end position="88"/>
    </location>
</feature>
<organism evidence="2 3">
    <name type="scientific">Champsocephalus esox</name>
    <name type="common">pike icefish</name>
    <dbReference type="NCBI Taxonomy" id="159716"/>
    <lineage>
        <taxon>Eukaryota</taxon>
        <taxon>Metazoa</taxon>
        <taxon>Chordata</taxon>
        <taxon>Craniata</taxon>
        <taxon>Vertebrata</taxon>
        <taxon>Euteleostomi</taxon>
        <taxon>Actinopterygii</taxon>
        <taxon>Neopterygii</taxon>
        <taxon>Teleostei</taxon>
        <taxon>Neoteleostei</taxon>
        <taxon>Acanthomorphata</taxon>
        <taxon>Eupercaria</taxon>
        <taxon>Perciformes</taxon>
        <taxon>Notothenioidei</taxon>
        <taxon>Channichthyidae</taxon>
        <taxon>Champsocephalus</taxon>
    </lineage>
</organism>
<comment type="caution">
    <text evidence="2">The sequence shown here is derived from an EMBL/GenBank/DDBJ whole genome shotgun (WGS) entry which is preliminary data.</text>
</comment>